<name>A0AC35U5C8_9BILA</name>
<evidence type="ECO:0000313" key="1">
    <source>
        <dbReference type="Proteomes" id="UP000095286"/>
    </source>
</evidence>
<dbReference type="WBParaSite" id="RSKR_0000741200.1">
    <property type="protein sequence ID" value="RSKR_0000741200.1"/>
    <property type="gene ID" value="RSKR_0000741200"/>
</dbReference>
<protein>
    <submittedName>
        <fullName evidence="2">DUF148 domain-containing protein</fullName>
    </submittedName>
</protein>
<reference evidence="2" key="1">
    <citation type="submission" date="2016-11" db="UniProtKB">
        <authorList>
            <consortium name="WormBaseParasite"/>
        </authorList>
    </citation>
    <scope>IDENTIFICATION</scope>
    <source>
        <strain evidence="2">KR3021</strain>
    </source>
</reference>
<proteinExistence type="predicted"/>
<evidence type="ECO:0000313" key="2">
    <source>
        <dbReference type="WBParaSite" id="RSKR_0000741200.1"/>
    </source>
</evidence>
<dbReference type="Proteomes" id="UP000095286">
    <property type="component" value="Unplaced"/>
</dbReference>
<accession>A0AC35U5C8</accession>
<sequence length="150" mass="15266">MNKFLIATFAFLGAVAFASAQQGGGVPPFLEGAPPATVAAFGQLLQANGNKPDTEIDRAVEAWVAGQDASIKTKFAAFQAKMKSANSDAEKAHASALAKFSPEAKAADAKMSAIASNPSLSGEAKGKQIEAIMGGLSPAVKAEIEKAMQG</sequence>
<organism evidence="1 2">
    <name type="scientific">Rhabditophanes sp. KR3021</name>
    <dbReference type="NCBI Taxonomy" id="114890"/>
    <lineage>
        <taxon>Eukaryota</taxon>
        <taxon>Metazoa</taxon>
        <taxon>Ecdysozoa</taxon>
        <taxon>Nematoda</taxon>
        <taxon>Chromadorea</taxon>
        <taxon>Rhabditida</taxon>
        <taxon>Tylenchina</taxon>
        <taxon>Panagrolaimomorpha</taxon>
        <taxon>Strongyloidoidea</taxon>
        <taxon>Alloionematidae</taxon>
        <taxon>Rhabditophanes</taxon>
    </lineage>
</organism>